<protein>
    <submittedName>
        <fullName evidence="1">Uncharacterized protein</fullName>
    </submittedName>
</protein>
<keyword evidence="2" id="KW-1185">Reference proteome</keyword>
<sequence>MSPSGSKEWVTSKSWTTTSHRAHLLYTFCWGHFEVLDYHEPQGHIFCIPFSGSLRSAGLPRSTGPPLLSTPWWYYFEVQDYRDPQGHIFCIPFVGVTSKCWTTTSHRAPSFVYLLLGSLRSAGLPRATGPHLLYTL</sequence>
<dbReference type="Proteomes" id="UP000735302">
    <property type="component" value="Unassembled WGS sequence"/>
</dbReference>
<reference evidence="1 2" key="1">
    <citation type="journal article" date="2021" name="Elife">
        <title>Chloroplast acquisition without the gene transfer in kleptoplastic sea slugs, Plakobranchus ocellatus.</title>
        <authorList>
            <person name="Maeda T."/>
            <person name="Takahashi S."/>
            <person name="Yoshida T."/>
            <person name="Shimamura S."/>
            <person name="Takaki Y."/>
            <person name="Nagai Y."/>
            <person name="Toyoda A."/>
            <person name="Suzuki Y."/>
            <person name="Arimoto A."/>
            <person name="Ishii H."/>
            <person name="Satoh N."/>
            <person name="Nishiyama T."/>
            <person name="Hasebe M."/>
            <person name="Maruyama T."/>
            <person name="Minagawa J."/>
            <person name="Obokata J."/>
            <person name="Shigenobu S."/>
        </authorList>
    </citation>
    <scope>NUCLEOTIDE SEQUENCE [LARGE SCALE GENOMIC DNA]</scope>
</reference>
<name>A0AAV4C3Q6_9GAST</name>
<accession>A0AAV4C3Q6</accession>
<comment type="caution">
    <text evidence="1">The sequence shown here is derived from an EMBL/GenBank/DDBJ whole genome shotgun (WGS) entry which is preliminary data.</text>
</comment>
<evidence type="ECO:0000313" key="2">
    <source>
        <dbReference type="Proteomes" id="UP000735302"/>
    </source>
</evidence>
<organism evidence="1 2">
    <name type="scientific">Plakobranchus ocellatus</name>
    <dbReference type="NCBI Taxonomy" id="259542"/>
    <lineage>
        <taxon>Eukaryota</taxon>
        <taxon>Metazoa</taxon>
        <taxon>Spiralia</taxon>
        <taxon>Lophotrochozoa</taxon>
        <taxon>Mollusca</taxon>
        <taxon>Gastropoda</taxon>
        <taxon>Heterobranchia</taxon>
        <taxon>Euthyneura</taxon>
        <taxon>Panpulmonata</taxon>
        <taxon>Sacoglossa</taxon>
        <taxon>Placobranchoidea</taxon>
        <taxon>Plakobranchidae</taxon>
        <taxon>Plakobranchus</taxon>
    </lineage>
</organism>
<proteinExistence type="predicted"/>
<dbReference type="AlphaFoldDB" id="A0AAV4C3Q6"/>
<evidence type="ECO:0000313" key="1">
    <source>
        <dbReference type="EMBL" id="GFO26255.1"/>
    </source>
</evidence>
<gene>
    <name evidence="1" type="ORF">PoB_005276000</name>
</gene>
<dbReference type="EMBL" id="BLXT01005798">
    <property type="protein sequence ID" value="GFO26255.1"/>
    <property type="molecule type" value="Genomic_DNA"/>
</dbReference>